<dbReference type="HOGENOM" id="CLU_1808991_0_0_1"/>
<reference evidence="3" key="2">
    <citation type="submission" date="2013-12" db="EMBL/GenBank/DDBJ databases">
        <authorList>
            <person name="Yu Y."/>
            <person name="Lee S."/>
            <person name="de Baynast K."/>
            <person name="Wissotski M."/>
            <person name="Liu L."/>
            <person name="Talag J."/>
            <person name="Goicoechea J."/>
            <person name="Angelova A."/>
            <person name="Jetty R."/>
            <person name="Kudrna D."/>
            <person name="Golser W."/>
            <person name="Rivera L."/>
            <person name="Zhang J."/>
            <person name="Wing R."/>
        </authorList>
    </citation>
    <scope>NUCLEOTIDE SEQUENCE</scope>
</reference>
<dbReference type="AlphaFoldDB" id="A0A0D9WD78"/>
<protein>
    <submittedName>
        <fullName evidence="2">Uncharacterized protein</fullName>
    </submittedName>
</protein>
<reference evidence="2" key="3">
    <citation type="submission" date="2015-04" db="UniProtKB">
        <authorList>
            <consortium name="EnsemblPlants"/>
        </authorList>
    </citation>
    <scope>IDENTIFICATION</scope>
</reference>
<proteinExistence type="predicted"/>
<name>A0A0D9WD78_9ORYZ</name>
<dbReference type="EnsemblPlants" id="LPERR05G04060.1">
    <property type="protein sequence ID" value="LPERR05G04060.1"/>
    <property type="gene ID" value="LPERR05G04060"/>
</dbReference>
<dbReference type="Proteomes" id="UP000032180">
    <property type="component" value="Chromosome 5"/>
</dbReference>
<sequence>MVMAASYPSLLAAPSSVSTAAGVGDDSMRHRPPPPSPLTASASSPSLLTAHRAGICLHWRRAPERQICHWRRSWDRIQIEWRWPTGSATDYGAGLLRHHSPRLLPPSSSLAVPASSVSPAASRILCLSPGIHGVFDGYQKNHD</sequence>
<dbReference type="Gramene" id="LPERR05G04060.1">
    <property type="protein sequence ID" value="LPERR05G04060.1"/>
    <property type="gene ID" value="LPERR05G04060"/>
</dbReference>
<feature type="region of interest" description="Disordered" evidence="1">
    <location>
        <begin position="18"/>
        <end position="45"/>
    </location>
</feature>
<reference evidence="2 3" key="1">
    <citation type="submission" date="2012-08" db="EMBL/GenBank/DDBJ databases">
        <title>Oryza genome evolution.</title>
        <authorList>
            <person name="Wing R.A."/>
        </authorList>
    </citation>
    <scope>NUCLEOTIDE SEQUENCE</scope>
</reference>
<keyword evidence="3" id="KW-1185">Reference proteome</keyword>
<evidence type="ECO:0000256" key="1">
    <source>
        <dbReference type="SAM" id="MobiDB-lite"/>
    </source>
</evidence>
<evidence type="ECO:0000313" key="3">
    <source>
        <dbReference type="Proteomes" id="UP000032180"/>
    </source>
</evidence>
<evidence type="ECO:0000313" key="2">
    <source>
        <dbReference type="EnsemblPlants" id="LPERR05G04060.1"/>
    </source>
</evidence>
<organism evidence="2 3">
    <name type="scientific">Leersia perrieri</name>
    <dbReference type="NCBI Taxonomy" id="77586"/>
    <lineage>
        <taxon>Eukaryota</taxon>
        <taxon>Viridiplantae</taxon>
        <taxon>Streptophyta</taxon>
        <taxon>Embryophyta</taxon>
        <taxon>Tracheophyta</taxon>
        <taxon>Spermatophyta</taxon>
        <taxon>Magnoliopsida</taxon>
        <taxon>Liliopsida</taxon>
        <taxon>Poales</taxon>
        <taxon>Poaceae</taxon>
        <taxon>BOP clade</taxon>
        <taxon>Oryzoideae</taxon>
        <taxon>Oryzeae</taxon>
        <taxon>Oryzinae</taxon>
        <taxon>Leersia</taxon>
    </lineage>
</organism>
<accession>A0A0D9WD78</accession>